<gene>
    <name evidence="1" type="ORF">JKA74_10490</name>
</gene>
<protein>
    <submittedName>
        <fullName evidence="1">Uncharacterized protein</fullName>
    </submittedName>
</protein>
<dbReference type="AlphaFoldDB" id="A0A935C8F1"/>
<proteinExistence type="predicted"/>
<evidence type="ECO:0000313" key="2">
    <source>
        <dbReference type="Proteomes" id="UP000611723"/>
    </source>
</evidence>
<dbReference type="Proteomes" id="UP000611723">
    <property type="component" value="Unassembled WGS sequence"/>
</dbReference>
<reference evidence="1" key="1">
    <citation type="submission" date="2021-01" db="EMBL/GenBank/DDBJ databases">
        <title>Marivirga aurantiaca sp. nov., isolated from intertidal surface sediments.</title>
        <authorList>
            <person name="Zhang M."/>
        </authorList>
    </citation>
    <scope>NUCLEOTIDE SEQUENCE</scope>
    <source>
        <strain evidence="1">S37H4</strain>
    </source>
</reference>
<dbReference type="RefSeq" id="WP_201431150.1">
    <property type="nucleotide sequence ID" value="NZ_JAEQBW010000004.1"/>
</dbReference>
<evidence type="ECO:0000313" key="1">
    <source>
        <dbReference type="EMBL" id="MBK6265465.1"/>
    </source>
</evidence>
<organism evidence="1 2">
    <name type="scientific">Marivirga aurantiaca</name>
    <dbReference type="NCBI Taxonomy" id="2802615"/>
    <lineage>
        <taxon>Bacteria</taxon>
        <taxon>Pseudomonadati</taxon>
        <taxon>Bacteroidota</taxon>
        <taxon>Cytophagia</taxon>
        <taxon>Cytophagales</taxon>
        <taxon>Marivirgaceae</taxon>
        <taxon>Marivirga</taxon>
    </lineage>
</organism>
<accession>A0A935C8F1</accession>
<comment type="caution">
    <text evidence="1">The sequence shown here is derived from an EMBL/GenBank/DDBJ whole genome shotgun (WGS) entry which is preliminary data.</text>
</comment>
<sequence>MSVQKALPDYNVRDISLLSWLDRCYILDIIIQVDEEVIKVVSLYVSIIVPFYSVLYIENNVKNNGLNSQFSSNDLNKYANNEILKKVDEILQKFNYTAFPQKLLYKKIPDIAFKDKKMGEFTFFDAYFVHEIPHKI</sequence>
<dbReference type="EMBL" id="JAEQBW010000004">
    <property type="protein sequence ID" value="MBK6265465.1"/>
    <property type="molecule type" value="Genomic_DNA"/>
</dbReference>
<keyword evidence="2" id="KW-1185">Reference proteome</keyword>
<name>A0A935C8F1_9BACT</name>